<dbReference type="InterPro" id="IPR022747">
    <property type="entry name" value="SopD"/>
</dbReference>
<dbReference type="Gene3D" id="3.30.2440.10">
    <property type="entry name" value="Secreted effector protein SifA"/>
    <property type="match status" value="1"/>
</dbReference>
<keyword evidence="1" id="KW-0614">Plasmid</keyword>
<evidence type="ECO:0000313" key="2">
    <source>
        <dbReference type="Proteomes" id="UP000019028"/>
    </source>
</evidence>
<name>W0HZ64_9GAMM</name>
<dbReference type="Pfam" id="PF11047">
    <property type="entry name" value="SopD"/>
    <property type="match status" value="1"/>
</dbReference>
<keyword evidence="2" id="KW-1185">Reference proteome</keyword>
<dbReference type="KEGG" id="sod:Sant_P0017"/>
<evidence type="ECO:0000313" key="1">
    <source>
        <dbReference type="EMBL" id="AHF79064.1"/>
    </source>
</evidence>
<dbReference type="EMBL" id="CP006570">
    <property type="protein sequence ID" value="AHF79064.1"/>
    <property type="molecule type" value="Genomic_DNA"/>
</dbReference>
<sequence>MISNVCNLEGFHRKLILMRAYDMAMLIKSETYSSIYRTISDARINHIKTAKTKADATAMGLWDKIKDWFCGTRKAEALSHLYDLIHHDDTSEPQKVLQKIKAFHHLSTMAGKAYQDNFQAVITENPNGSWNIAFTIAEILQTTCSLGKILNGEVTPANITAGEQQTGNLAYGKPGHLNGLFFADLQVFLAQQNIAHPGTTLHNSAMVRLANLARFKVNAVIECATFTQIAHAIPPKTPDTAILVLQDTPSGHPIFTFADKHQLHHSAQMRQNAAKAAAYLHGLAEIKGYVTSHPEVDLADDVLTAGNIKTVSSHLLTNLIEKYRKAPPTTINLEETYKTPTEVSFLWMGFLRHAAGQLTYNLRLLVKQLLYQHQERYLHHKELTLRSTRASLINDSRILRHAGLAALADKAATKRKGGTPCLLDQLPKSEAGLHATRLHDNIYGRVFDTNWIAQLVVNPPAEVVAAMTTIARYYSSYLEHLLPDQQQTVLKKLHNQIVQDRRFWFKTFPAMEHLSHPAFAWPAYVEEVQKILRSEIKTGEHCIAIPYLTVKLFNATNDLPIAEHKPWQIMTNLSYRWYIKPRTGRTVEDRACAEANVLPTPAAGITLRYQPPAVSDAEKMTAERRPCNHYRIPASRLLAKYPAVKTALRHGLPYSGGVSGSTGIMLSVIKELIKKKENIDLRMGLLGTIMFMNYDGGHSIHEALWVANLKGIKVGNANDNKSHLNGFISDYEAFRALYQGTECGKALDNALAIAWEKTNGYLTANSVYYQTIVPPQKKKQGG</sequence>
<dbReference type="PATRIC" id="fig|1239307.3.peg.4537"/>
<protein>
    <submittedName>
        <fullName evidence="1">Uncharacterized protein</fullName>
    </submittedName>
</protein>
<dbReference type="Proteomes" id="UP000019028">
    <property type="component" value="Plasmid pHS1"/>
</dbReference>
<dbReference type="HOGENOM" id="CLU_353697_0_0_6"/>
<accession>W0HZ64</accession>
<geneLocation type="plasmid" evidence="1 2">
    <name>pHS1</name>
</geneLocation>
<reference evidence="1 2" key="1">
    <citation type="journal article" date="2014" name="Genome Biol. Evol.">
        <title>Genome degeneration and adaptation in a nascent stage of symbiosis.</title>
        <authorList>
            <person name="Oakeson K.F."/>
            <person name="Gil R."/>
            <person name="Clayton A.L."/>
            <person name="Dunn D.M."/>
            <person name="von Niederhausern A.C."/>
            <person name="Hamil C."/>
            <person name="Aoyagi A."/>
            <person name="Duval B."/>
            <person name="Baca A."/>
            <person name="Silva F.J."/>
            <person name="Vallier A."/>
            <person name="Jackson D.G."/>
            <person name="Latorre A."/>
            <person name="Weiss R.B."/>
            <person name="Heddi A."/>
            <person name="Moya A."/>
            <person name="Dale C."/>
        </authorList>
    </citation>
    <scope>NUCLEOTIDE SEQUENCE [LARGE SCALE GENOMIC DNA]</scope>
    <source>
        <strain evidence="1 2">HS1</strain>
        <plasmid evidence="2">Plasmid pHS1</plasmid>
    </source>
</reference>
<organism evidence="1 2">
    <name type="scientific">Sodalis praecaptivus</name>
    <dbReference type="NCBI Taxonomy" id="1239307"/>
    <lineage>
        <taxon>Bacteria</taxon>
        <taxon>Pseudomonadati</taxon>
        <taxon>Pseudomonadota</taxon>
        <taxon>Gammaproteobacteria</taxon>
        <taxon>Enterobacterales</taxon>
        <taxon>Bruguierivoracaceae</taxon>
        <taxon>Sodalis</taxon>
    </lineage>
</organism>
<dbReference type="GO" id="GO:0033644">
    <property type="term" value="C:host cell membrane"/>
    <property type="evidence" value="ECO:0007669"/>
    <property type="project" value="InterPro"/>
</dbReference>
<gene>
    <name evidence="1" type="ORF">Sant_P0017</name>
</gene>
<proteinExistence type="predicted"/>
<dbReference type="AlphaFoldDB" id="W0HZ64"/>